<evidence type="ECO:0008006" key="2">
    <source>
        <dbReference type="Google" id="ProtNLM"/>
    </source>
</evidence>
<name>A0A4Y5MUZ0_9PEZI</name>
<dbReference type="AlphaFoldDB" id="A0A4Y5MUZ0"/>
<organism evidence="1">
    <name type="scientific">Dactylella tenuis</name>
    <dbReference type="NCBI Taxonomy" id="383872"/>
    <lineage>
        <taxon>Eukaryota</taxon>
        <taxon>Fungi</taxon>
        <taxon>Dikarya</taxon>
        <taxon>Ascomycota</taxon>
        <taxon>Pezizomycotina</taxon>
        <taxon>Orbiliomycetes</taxon>
        <taxon>Orbiliales</taxon>
        <taxon>Orbiliaceae</taxon>
        <taxon>Dactylella</taxon>
    </lineage>
</organism>
<dbReference type="Gene3D" id="3.10.28.10">
    <property type="entry name" value="Homing endonucleases"/>
    <property type="match status" value="1"/>
</dbReference>
<dbReference type="InterPro" id="IPR027434">
    <property type="entry name" value="Homing_endonucl"/>
</dbReference>
<keyword evidence="1" id="KW-0496">Mitochondrion</keyword>
<dbReference type="EMBL" id="MK820634">
    <property type="protein sequence ID" value="QCW06834.1"/>
    <property type="molecule type" value="Genomic_DNA"/>
</dbReference>
<geneLocation type="mitochondrion" evidence="1"/>
<protein>
    <recommendedName>
        <fullName evidence="2">Homing endonuclease LAGLIDADG domain-containing protein</fullName>
    </recommendedName>
</protein>
<proteinExistence type="predicted"/>
<accession>A0A4Y5MUZ0</accession>
<gene>
    <name evidence="1" type="primary">orf151</name>
</gene>
<dbReference type="RefSeq" id="YP_009663696.1">
    <property type="nucleotide sequence ID" value="NC_042947.1"/>
</dbReference>
<dbReference type="GeneID" id="40512585"/>
<sequence length="151" mass="17449">MIKNVHILNNYLMPFLSEDGLEFRTKKGKYFLDLKIICKAVYIGAHHRKEIKSLILKLSRSMNNFRLSTYCGSIPAEKLTENERDIINNALPLVEYLWDGRLRDISSKKIIHQHESCIYKIIKPTGERLTKPNLAEAVKFLDVGFNTLKGV</sequence>
<evidence type="ECO:0000313" key="1">
    <source>
        <dbReference type="EMBL" id="QCW06834.1"/>
    </source>
</evidence>
<reference evidence="1" key="1">
    <citation type="submission" date="2019-04" db="EMBL/GenBank/DDBJ databases">
        <authorList>
            <person name="Yu Z."/>
            <person name="Deng C."/>
        </authorList>
    </citation>
    <scope>NUCLEOTIDE SEQUENCE</scope>
</reference>